<dbReference type="EMBL" id="JAVDDT010000004">
    <property type="protein sequence ID" value="MDQ2069705.1"/>
    <property type="molecule type" value="Genomic_DNA"/>
</dbReference>
<keyword evidence="3" id="KW-1185">Reference proteome</keyword>
<dbReference type="InterPro" id="IPR002727">
    <property type="entry name" value="DUF47"/>
</dbReference>
<dbReference type="PANTHER" id="PTHR36536">
    <property type="entry name" value="UPF0111 PROTEIN HI_1603"/>
    <property type="match status" value="1"/>
</dbReference>
<dbReference type="NCBIfam" id="TIGR00153">
    <property type="entry name" value="TIGR00153 family protein"/>
    <property type="match status" value="1"/>
</dbReference>
<comment type="caution">
    <text evidence="2">The sequence shown here is derived from an EMBL/GenBank/DDBJ whole genome shotgun (WGS) entry which is preliminary data.</text>
</comment>
<comment type="similarity">
    <text evidence="1">Belongs to the UPF0111 family.</text>
</comment>
<evidence type="ECO:0000256" key="1">
    <source>
        <dbReference type="ARBA" id="ARBA00008591"/>
    </source>
</evidence>
<sequence length="225" mass="25772">MIKRYLARHFAGSPLGPLQKHMEAMGACADQLYPFMEAAIAGQWKRAGELRQAIIRQEHAGDELKRDIRLNLRSPLFLPLARVDLLDLLTAQDEIANTIRDLSGHVLGRELSFPETLGVDLLRFVERTLETTRQAQRSVSELHELLEAGFSAQRRDIVRDMIKEVDRLEQESDRMEIEARHSLYREEKSLDPVDVMFMYKVIDQIGDVADCAQHVGSRLQLLLAR</sequence>
<evidence type="ECO:0000313" key="3">
    <source>
        <dbReference type="Proteomes" id="UP001239019"/>
    </source>
</evidence>
<dbReference type="Pfam" id="PF01865">
    <property type="entry name" value="PhoU_div"/>
    <property type="match status" value="1"/>
</dbReference>
<accession>A0ABU0W9Q7</accession>
<dbReference type="RefSeq" id="WP_306728205.1">
    <property type="nucleotide sequence ID" value="NZ_JAVDDT010000004.1"/>
</dbReference>
<dbReference type="PANTHER" id="PTHR36536:SF3">
    <property type="entry name" value="UPF0111 PROTEIN HI_1603"/>
    <property type="match status" value="1"/>
</dbReference>
<name>A0ABU0W9Q7_9GAMM</name>
<protein>
    <submittedName>
        <fullName evidence="2">TIGR00153 family protein</fullName>
    </submittedName>
</protein>
<evidence type="ECO:0000313" key="2">
    <source>
        <dbReference type="EMBL" id="MDQ2069705.1"/>
    </source>
</evidence>
<gene>
    <name evidence="2" type="ORF">RBH19_07460</name>
</gene>
<organism evidence="2 3">
    <name type="scientific">Natronospira bacteriovora</name>
    <dbReference type="NCBI Taxonomy" id="3069753"/>
    <lineage>
        <taxon>Bacteria</taxon>
        <taxon>Pseudomonadati</taxon>
        <taxon>Pseudomonadota</taxon>
        <taxon>Gammaproteobacteria</taxon>
        <taxon>Natronospirales</taxon>
        <taxon>Natronospiraceae</taxon>
        <taxon>Natronospira</taxon>
    </lineage>
</organism>
<dbReference type="InterPro" id="IPR018445">
    <property type="entry name" value="Put_Phosphate_transp_reg"/>
</dbReference>
<dbReference type="SUPFAM" id="SSF109755">
    <property type="entry name" value="PhoU-like"/>
    <property type="match status" value="1"/>
</dbReference>
<dbReference type="InterPro" id="IPR038078">
    <property type="entry name" value="PhoU-like_sf"/>
</dbReference>
<proteinExistence type="inferred from homology"/>
<dbReference type="Proteomes" id="UP001239019">
    <property type="component" value="Unassembled WGS sequence"/>
</dbReference>
<dbReference type="Gene3D" id="1.20.58.220">
    <property type="entry name" value="Phosphate transport system protein phou homolog 2, domain 2"/>
    <property type="match status" value="1"/>
</dbReference>
<reference evidence="2 3" key="1">
    <citation type="submission" date="2023-08" db="EMBL/GenBank/DDBJ databases">
        <title>Whole-genome sequencing of halo(alkali)philic microorganisms from hypersaline lakes.</title>
        <authorList>
            <person name="Sorokin D.Y."/>
            <person name="Abbas B."/>
            <person name="Merkel A.Y."/>
        </authorList>
    </citation>
    <scope>NUCLEOTIDE SEQUENCE [LARGE SCALE GENOMIC DNA]</scope>
    <source>
        <strain evidence="2 3">AB-CW4</strain>
    </source>
</reference>